<accession>A0ABU5IU29</accession>
<evidence type="ECO:0000256" key="1">
    <source>
        <dbReference type="ARBA" id="ARBA00022729"/>
    </source>
</evidence>
<dbReference type="InterPro" id="IPR019076">
    <property type="entry name" value="Spore_lipoprot_YhcN/YlaJ-like"/>
</dbReference>
<dbReference type="PROSITE" id="PS51257">
    <property type="entry name" value="PROKAR_LIPOPROTEIN"/>
    <property type="match status" value="1"/>
</dbReference>
<name>A0ABU5IU29_9BACI</name>
<dbReference type="InterPro" id="IPR014247">
    <property type="entry name" value="Spore_lipoprot_YhcN/YlaJ"/>
</dbReference>
<feature type="signal peptide" evidence="3">
    <location>
        <begin position="1"/>
        <end position="23"/>
    </location>
</feature>
<keyword evidence="5" id="KW-1185">Reference proteome</keyword>
<dbReference type="NCBIfam" id="TIGR02898">
    <property type="entry name" value="spore_YhcN_YlaJ"/>
    <property type="match status" value="1"/>
</dbReference>
<dbReference type="RefSeq" id="WP_322444940.1">
    <property type="nucleotide sequence ID" value="NZ_JAXOFX010000001.1"/>
</dbReference>
<feature type="region of interest" description="Disordered" evidence="2">
    <location>
        <begin position="160"/>
        <end position="206"/>
    </location>
</feature>
<reference evidence="4 5" key="1">
    <citation type="submission" date="2023-11" db="EMBL/GenBank/DDBJ databases">
        <title>Bacillus jintuensis, isolated from a mudflat on the Beibu Gulf coast.</title>
        <authorList>
            <person name="Li M."/>
        </authorList>
    </citation>
    <scope>NUCLEOTIDE SEQUENCE [LARGE SCALE GENOMIC DNA]</scope>
    <source>
        <strain evidence="4 5">31A1R</strain>
    </source>
</reference>
<dbReference type="Pfam" id="PF08139">
    <property type="entry name" value="LPAM_1"/>
    <property type="match status" value="1"/>
</dbReference>
<proteinExistence type="predicted"/>
<dbReference type="Pfam" id="PF09580">
    <property type="entry name" value="Spore_YhcN_YlaJ"/>
    <property type="match status" value="1"/>
</dbReference>
<organism evidence="4 5">
    <name type="scientific">Robertmurraya mangrovi</name>
    <dbReference type="NCBI Taxonomy" id="3098077"/>
    <lineage>
        <taxon>Bacteria</taxon>
        <taxon>Bacillati</taxon>
        <taxon>Bacillota</taxon>
        <taxon>Bacilli</taxon>
        <taxon>Bacillales</taxon>
        <taxon>Bacillaceae</taxon>
        <taxon>Robertmurraya</taxon>
    </lineage>
</organism>
<protein>
    <submittedName>
        <fullName evidence="4">YhcN/YlaJ family sporulation lipoprotein</fullName>
    </submittedName>
</protein>
<dbReference type="EMBL" id="JAXOFX010000001">
    <property type="protein sequence ID" value="MDZ5470644.1"/>
    <property type="molecule type" value="Genomic_DNA"/>
</dbReference>
<dbReference type="Proteomes" id="UP001290455">
    <property type="component" value="Unassembled WGS sequence"/>
</dbReference>
<evidence type="ECO:0000256" key="2">
    <source>
        <dbReference type="SAM" id="MobiDB-lite"/>
    </source>
</evidence>
<feature type="compositionally biased region" description="Basic and acidic residues" evidence="2">
    <location>
        <begin position="167"/>
        <end position="176"/>
    </location>
</feature>
<comment type="caution">
    <text evidence="4">The sequence shown here is derived from an EMBL/GenBank/DDBJ whole genome shotgun (WGS) entry which is preliminary data.</text>
</comment>
<gene>
    <name evidence="4" type="ORF">SM124_02660</name>
</gene>
<sequence length="206" mass="22543">MKKLFFAILSIALLAGCGTNNQAGENNQSEAQGRRTVGVKDSTIPVVDRQTGQEISRHLVELASSRPNVHDATAVVLGRYAVVGIDVDKDIERSQVGAIKYSVAESLKQDPHGANAIVIADPDLNARLREISEDIQSGKPVQGIMNELADIAGRLMPEIPADIVDPNPKESLEKPKNKLNTSESQKLEKNQQKQSKHHKENRNEQN</sequence>
<evidence type="ECO:0000256" key="3">
    <source>
        <dbReference type="SAM" id="SignalP"/>
    </source>
</evidence>
<evidence type="ECO:0000313" key="5">
    <source>
        <dbReference type="Proteomes" id="UP001290455"/>
    </source>
</evidence>
<keyword evidence="1 3" id="KW-0732">Signal</keyword>
<feature type="chain" id="PRO_5046118952" evidence="3">
    <location>
        <begin position="24"/>
        <end position="206"/>
    </location>
</feature>
<dbReference type="InterPro" id="IPR012640">
    <property type="entry name" value="Membr_lipoprot_lipid_attach_CS"/>
</dbReference>
<keyword evidence="4" id="KW-0449">Lipoprotein</keyword>
<evidence type="ECO:0000313" key="4">
    <source>
        <dbReference type="EMBL" id="MDZ5470644.1"/>
    </source>
</evidence>